<gene>
    <name evidence="2" type="primary">speG_3</name>
    <name evidence="2" type="ORF">R28058_19051</name>
</gene>
<evidence type="ECO:0000313" key="2">
    <source>
        <dbReference type="EMBL" id="CEQ04172.1"/>
    </source>
</evidence>
<dbReference type="RefSeq" id="WP_081014782.1">
    <property type="nucleotide sequence ID" value="NZ_CDNI01000003.1"/>
</dbReference>
<organism evidence="2 3">
    <name type="scientific">Paraclostridium sordellii</name>
    <name type="common">Clostridium sordellii</name>
    <dbReference type="NCBI Taxonomy" id="1505"/>
    <lineage>
        <taxon>Bacteria</taxon>
        <taxon>Bacillati</taxon>
        <taxon>Bacillota</taxon>
        <taxon>Clostridia</taxon>
        <taxon>Peptostreptococcales</taxon>
        <taxon>Peptostreptococcaceae</taxon>
        <taxon>Paraclostridium</taxon>
    </lineage>
</organism>
<dbReference type="InterPro" id="IPR000182">
    <property type="entry name" value="GNAT_dom"/>
</dbReference>
<dbReference type="OrthoDB" id="9795206at2"/>
<feature type="domain" description="N-acetyltransferase" evidence="1">
    <location>
        <begin position="7"/>
        <end position="174"/>
    </location>
</feature>
<dbReference type="PROSITE" id="PS51186">
    <property type="entry name" value="GNAT"/>
    <property type="match status" value="2"/>
</dbReference>
<accession>A0A0C7QU60</accession>
<feature type="domain" description="N-acetyltransferase" evidence="1">
    <location>
        <begin position="196"/>
        <end position="343"/>
    </location>
</feature>
<dbReference type="PANTHER" id="PTHR43415:SF3">
    <property type="entry name" value="GNAT-FAMILY ACETYLTRANSFERASE"/>
    <property type="match status" value="1"/>
</dbReference>
<dbReference type="Gene3D" id="3.40.630.30">
    <property type="match status" value="2"/>
</dbReference>
<name>A0A0C7QU60_PARSO</name>
<sequence length="343" mass="40349">MIVGKYVVIRPFELGDEIYLHKWWNDENMMGDSGLGFGTLQSLNYLKDKVLKEIDNGSLYNDKKCFMICKKERLKPIGEINYNGYDARNQKSEFGIKICEVNEQGKGYGEDALRCFIDFMFKNLNLNKIELTTMKENIRAQNLYKKLGFKEIGIIREAYFNSKYGEFSNIVYMDILKNEWLKINQKPKNLKIDEQLRVVTLSKENWDIGLKWYQDKAVLYNSEGVQDKVYDLETIYRMYSKLDELGELYFIEIMDDGVYKIIGDVTLSEENMPIVIGDKKYWGLGIGKKVILKLLDRAKELGYKSITIPEIYDYNNRSKRLFKSVGFKEFKTNKESKSYKIYL</sequence>
<dbReference type="Proteomes" id="UP000049127">
    <property type="component" value="Unassembled WGS sequence"/>
</dbReference>
<proteinExistence type="predicted"/>
<dbReference type="AlphaFoldDB" id="A0A0C7QU60"/>
<evidence type="ECO:0000313" key="3">
    <source>
        <dbReference type="Proteomes" id="UP000049127"/>
    </source>
</evidence>
<dbReference type="CDD" id="cd04301">
    <property type="entry name" value="NAT_SF"/>
    <property type="match status" value="1"/>
</dbReference>
<keyword evidence="2" id="KW-0012">Acyltransferase</keyword>
<reference evidence="2 3" key="1">
    <citation type="submission" date="2015-01" db="EMBL/GenBank/DDBJ databases">
        <authorList>
            <person name="Aslett A.Martin."/>
            <person name="De Silva Nishadi"/>
        </authorList>
    </citation>
    <scope>NUCLEOTIDE SEQUENCE [LARGE SCALE GENOMIC DNA]</scope>
    <source>
        <strain evidence="2 3">R28058</strain>
    </source>
</reference>
<dbReference type="GO" id="GO:0004145">
    <property type="term" value="F:diamine N-acetyltransferase activity"/>
    <property type="evidence" value="ECO:0007669"/>
    <property type="project" value="UniProtKB-EC"/>
</dbReference>
<dbReference type="EMBL" id="CEKZ01000003">
    <property type="protein sequence ID" value="CEQ04172.1"/>
    <property type="molecule type" value="Genomic_DNA"/>
</dbReference>
<dbReference type="Pfam" id="PF13302">
    <property type="entry name" value="Acetyltransf_3"/>
    <property type="match status" value="1"/>
</dbReference>
<protein>
    <submittedName>
        <fullName evidence="2">Acetyltransferase</fullName>
        <ecNumber evidence="2">2.3.1.57</ecNumber>
    </submittedName>
</protein>
<dbReference type="EC" id="2.3.1.57" evidence="2"/>
<dbReference type="PANTHER" id="PTHR43415">
    <property type="entry name" value="SPERMIDINE N(1)-ACETYLTRANSFERASE"/>
    <property type="match status" value="1"/>
</dbReference>
<dbReference type="InterPro" id="IPR016181">
    <property type="entry name" value="Acyl_CoA_acyltransferase"/>
</dbReference>
<dbReference type="SUPFAM" id="SSF55729">
    <property type="entry name" value="Acyl-CoA N-acyltransferases (Nat)"/>
    <property type="match status" value="2"/>
</dbReference>
<keyword evidence="2" id="KW-0808">Transferase</keyword>
<evidence type="ECO:0000259" key="1">
    <source>
        <dbReference type="PROSITE" id="PS51186"/>
    </source>
</evidence>
<dbReference type="Pfam" id="PF00583">
    <property type="entry name" value="Acetyltransf_1"/>
    <property type="match status" value="1"/>
</dbReference>